<evidence type="ECO:0000313" key="1">
    <source>
        <dbReference type="EMBL" id="CAH6722584.1"/>
    </source>
</evidence>
<proteinExistence type="predicted"/>
<gene>
    <name evidence="1" type="ORF">CLIB1444_10S01750</name>
</gene>
<reference evidence="1" key="1">
    <citation type="submission" date="2022-06" db="EMBL/GenBank/DDBJ databases">
        <authorList>
            <person name="Legras J.-L."/>
            <person name="Devillers H."/>
            <person name="Grondin C."/>
        </authorList>
    </citation>
    <scope>NUCLEOTIDE SEQUENCE</scope>
    <source>
        <strain evidence="1">CLIB 1444</strain>
    </source>
</reference>
<organism evidence="1 2">
    <name type="scientific">[Candida] jaroonii</name>
    <dbReference type="NCBI Taxonomy" id="467808"/>
    <lineage>
        <taxon>Eukaryota</taxon>
        <taxon>Fungi</taxon>
        <taxon>Dikarya</taxon>
        <taxon>Ascomycota</taxon>
        <taxon>Saccharomycotina</taxon>
        <taxon>Pichiomycetes</taxon>
        <taxon>Debaryomycetaceae</taxon>
        <taxon>Yamadazyma</taxon>
    </lineage>
</organism>
<dbReference type="Proteomes" id="UP001152531">
    <property type="component" value="Unassembled WGS sequence"/>
</dbReference>
<name>A0ACA9YBZ1_9ASCO</name>
<comment type="caution">
    <text evidence="1">The sequence shown here is derived from an EMBL/GenBank/DDBJ whole genome shotgun (WGS) entry which is preliminary data.</text>
</comment>
<accession>A0ACA9YBZ1</accession>
<sequence length="150" mass="16718">MNQYIYNNYGPGSSSSSTSSQQYSPPISNGVINNSSPTFNYDNLGSSISSMSSTYSINNPRLRYYLSKSFDLEDDLEFCPEIPDHFNTSPTIKKFNPYTASVFSPNQSNNESPQPNHAQSPRVSTPRVRKPIEIINPQTKLKISSPSIPK</sequence>
<keyword evidence="2" id="KW-1185">Reference proteome</keyword>
<dbReference type="EMBL" id="CALSDN010000010">
    <property type="protein sequence ID" value="CAH6722584.1"/>
    <property type="molecule type" value="Genomic_DNA"/>
</dbReference>
<protein>
    <submittedName>
        <fullName evidence="1">Uncharacterized protein</fullName>
    </submittedName>
</protein>
<evidence type="ECO:0000313" key="2">
    <source>
        <dbReference type="Proteomes" id="UP001152531"/>
    </source>
</evidence>